<dbReference type="GeneID" id="95375173"/>
<evidence type="ECO:0000313" key="3">
    <source>
        <dbReference type="EMBL" id="MCY9595151.1"/>
    </source>
</evidence>
<protein>
    <submittedName>
        <fullName evidence="3 4">Thioredoxin</fullName>
    </submittedName>
</protein>
<sequence>MKKLAIYLGIIVVLFVAIFLVTKSSNKGNDDAANRLYGVSASKLKPATQKLLEDPNYQNLIKPEELDKRIANKESFFLYYYGADCPHCKVTTPVLVPLQKELGIDVKQFNLLEFQDGWKKYNIEFTPTLVYYKDGVEVERMVGGVPENGGTEGNTPAKFKEFFLKHNGK</sequence>
<keyword evidence="1" id="KW-1133">Transmembrane helix</keyword>
<dbReference type="SUPFAM" id="SSF52833">
    <property type="entry name" value="Thioredoxin-like"/>
    <property type="match status" value="1"/>
</dbReference>
<dbReference type="Proteomes" id="UP000288943">
    <property type="component" value="Chromosome"/>
</dbReference>
<dbReference type="OrthoDB" id="32134at2"/>
<keyword evidence="1" id="KW-0812">Transmembrane</keyword>
<keyword evidence="1" id="KW-0472">Membrane</keyword>
<dbReference type="RefSeq" id="WP_042230838.1">
    <property type="nucleotide sequence ID" value="NZ_CP026520.1"/>
</dbReference>
<dbReference type="Gene3D" id="3.40.30.10">
    <property type="entry name" value="Glutaredoxin"/>
    <property type="match status" value="1"/>
</dbReference>
<dbReference type="InterPro" id="IPR036249">
    <property type="entry name" value="Thioredoxin-like_sf"/>
</dbReference>
<feature type="domain" description="Thioredoxin" evidence="2">
    <location>
        <begin position="62"/>
        <end position="146"/>
    </location>
</feature>
<dbReference type="KEGG" id="pchi:PC41400_10170"/>
<evidence type="ECO:0000259" key="2">
    <source>
        <dbReference type="Pfam" id="PF00085"/>
    </source>
</evidence>
<gene>
    <name evidence="3" type="ORF">M5X16_05085</name>
    <name evidence="4" type="ORF">PC41400_10170</name>
</gene>
<keyword evidence="6" id="KW-1185">Reference proteome</keyword>
<reference evidence="3 6" key="2">
    <citation type="submission" date="2022-05" db="EMBL/GenBank/DDBJ databases">
        <title>Genome Sequencing of Bee-Associated Microbes.</title>
        <authorList>
            <person name="Dunlap C."/>
        </authorList>
    </citation>
    <scope>NUCLEOTIDE SEQUENCE [LARGE SCALE GENOMIC DNA]</scope>
    <source>
        <strain evidence="3 6">NRRL B-23120</strain>
    </source>
</reference>
<dbReference type="CDD" id="cd02947">
    <property type="entry name" value="TRX_family"/>
    <property type="match status" value="1"/>
</dbReference>
<dbReference type="EMBL" id="CP026520">
    <property type="protein sequence ID" value="QAV18013.1"/>
    <property type="molecule type" value="Genomic_DNA"/>
</dbReference>
<dbReference type="AlphaFoldDB" id="A0A410WUI0"/>
<dbReference type="Pfam" id="PF00085">
    <property type="entry name" value="Thioredoxin"/>
    <property type="match status" value="1"/>
</dbReference>
<evidence type="ECO:0000313" key="4">
    <source>
        <dbReference type="EMBL" id="QAV18013.1"/>
    </source>
</evidence>
<accession>A0A410WUI0</accession>
<reference evidence="4 5" key="1">
    <citation type="submission" date="2018-01" db="EMBL/GenBank/DDBJ databases">
        <title>The whole genome sequencing and assembly of Paenibacillus chitinolyticus KCCM 41400 strain.</title>
        <authorList>
            <person name="Kim J.-Y."/>
            <person name="Park M.-K."/>
            <person name="Lee Y.-J."/>
            <person name="Yi H."/>
            <person name="Bahn Y.-S."/>
            <person name="Kim J.F."/>
            <person name="Lee D.-W."/>
        </authorList>
    </citation>
    <scope>NUCLEOTIDE SEQUENCE [LARGE SCALE GENOMIC DNA]</scope>
    <source>
        <strain evidence="4 5">KCCM 41400</strain>
    </source>
</reference>
<evidence type="ECO:0000256" key="1">
    <source>
        <dbReference type="SAM" id="Phobius"/>
    </source>
</evidence>
<evidence type="ECO:0000313" key="5">
    <source>
        <dbReference type="Proteomes" id="UP000288943"/>
    </source>
</evidence>
<dbReference type="InterPro" id="IPR013766">
    <property type="entry name" value="Thioredoxin_domain"/>
</dbReference>
<evidence type="ECO:0000313" key="6">
    <source>
        <dbReference type="Proteomes" id="UP001527202"/>
    </source>
</evidence>
<organism evidence="4 5">
    <name type="scientific">Paenibacillus chitinolyticus</name>
    <dbReference type="NCBI Taxonomy" id="79263"/>
    <lineage>
        <taxon>Bacteria</taxon>
        <taxon>Bacillati</taxon>
        <taxon>Bacillota</taxon>
        <taxon>Bacilli</taxon>
        <taxon>Bacillales</taxon>
        <taxon>Paenibacillaceae</taxon>
        <taxon>Paenibacillus</taxon>
    </lineage>
</organism>
<dbReference type="Proteomes" id="UP001527202">
    <property type="component" value="Unassembled WGS sequence"/>
</dbReference>
<feature type="transmembrane region" description="Helical" evidence="1">
    <location>
        <begin position="6"/>
        <end position="22"/>
    </location>
</feature>
<dbReference type="EMBL" id="JAMDMJ010000004">
    <property type="protein sequence ID" value="MCY9595151.1"/>
    <property type="molecule type" value="Genomic_DNA"/>
</dbReference>
<proteinExistence type="predicted"/>
<name>A0A410WUI0_9BACL</name>